<organism evidence="1 2">
    <name type="scientific">Faecalibacillus intestinalis</name>
    <dbReference type="NCBI Taxonomy" id="1982626"/>
    <lineage>
        <taxon>Bacteria</taxon>
        <taxon>Bacillati</taxon>
        <taxon>Bacillota</taxon>
        <taxon>Erysipelotrichia</taxon>
        <taxon>Erysipelotrichales</taxon>
        <taxon>Coprobacillaceae</taxon>
        <taxon>Faecalibacillus</taxon>
    </lineage>
</organism>
<dbReference type="RefSeq" id="WP_117871635.1">
    <property type="nucleotide sequence ID" value="NZ_JAJDKQ010000005.1"/>
</dbReference>
<evidence type="ECO:0000313" key="2">
    <source>
        <dbReference type="Proteomes" id="UP001197827"/>
    </source>
</evidence>
<sequence>MAVFTSMYDPMDKDKEKLMNENEELLKDMLDFAIQELEDNEIELINQMKVCDDYQSIFECLKQRALKRQGKSE</sequence>
<evidence type="ECO:0000313" key="1">
    <source>
        <dbReference type="EMBL" id="MCB8561262.1"/>
    </source>
</evidence>
<name>A0AAW4VG75_9FIRM</name>
<gene>
    <name evidence="1" type="ORF">LJD74_04435</name>
</gene>
<comment type="caution">
    <text evidence="1">The sequence shown here is derived from an EMBL/GenBank/DDBJ whole genome shotgun (WGS) entry which is preliminary data.</text>
</comment>
<protein>
    <submittedName>
        <fullName evidence="1">Uncharacterized protein</fullName>
    </submittedName>
</protein>
<proteinExistence type="predicted"/>
<dbReference type="AlphaFoldDB" id="A0AAW4VG75"/>
<accession>A0AAW4VG75</accession>
<dbReference type="EMBL" id="JAJDKQ010000005">
    <property type="protein sequence ID" value="MCB8561262.1"/>
    <property type="molecule type" value="Genomic_DNA"/>
</dbReference>
<dbReference type="Proteomes" id="UP001197827">
    <property type="component" value="Unassembled WGS sequence"/>
</dbReference>
<reference evidence="1" key="1">
    <citation type="submission" date="2021-10" db="EMBL/GenBank/DDBJ databases">
        <title>Collection of gut derived symbiotic bacterial strains cultured from healthy donors.</title>
        <authorList>
            <person name="Lin H."/>
            <person name="Littmann E."/>
            <person name="Kohout C."/>
            <person name="Pamer E.G."/>
        </authorList>
    </citation>
    <scope>NUCLEOTIDE SEQUENCE</scope>
    <source>
        <strain evidence="1">DFI.5.2</strain>
    </source>
</reference>